<dbReference type="Pfam" id="PF10300">
    <property type="entry name" value="Iml2-TPR_39"/>
    <property type="match status" value="2"/>
</dbReference>
<organism evidence="3 4">
    <name type="scientific">Astyanax mexicanus</name>
    <name type="common">Blind cave fish</name>
    <name type="synonym">Astyanax fasciatus mexicanus</name>
    <dbReference type="NCBI Taxonomy" id="7994"/>
    <lineage>
        <taxon>Eukaryota</taxon>
        <taxon>Metazoa</taxon>
        <taxon>Chordata</taxon>
        <taxon>Craniata</taxon>
        <taxon>Vertebrata</taxon>
        <taxon>Euteleostomi</taxon>
        <taxon>Actinopterygii</taxon>
        <taxon>Neopterygii</taxon>
        <taxon>Teleostei</taxon>
        <taxon>Ostariophysi</taxon>
        <taxon>Characiformes</taxon>
        <taxon>Characoidei</taxon>
        <taxon>Acestrorhamphidae</taxon>
        <taxon>Acestrorhamphinae</taxon>
        <taxon>Astyanax</taxon>
    </lineage>
</organism>
<reference evidence="3" key="1">
    <citation type="submission" date="2025-08" db="UniProtKB">
        <authorList>
            <consortium name="Ensembl"/>
        </authorList>
    </citation>
    <scope>IDENTIFICATION</scope>
</reference>
<dbReference type="InterPro" id="IPR019412">
    <property type="entry name" value="IML2/TPR_39"/>
</dbReference>
<evidence type="ECO:0000256" key="1">
    <source>
        <dbReference type="ARBA" id="ARBA00022737"/>
    </source>
</evidence>
<evidence type="ECO:0000313" key="4">
    <source>
        <dbReference type="Proteomes" id="UP000694621"/>
    </source>
</evidence>
<protein>
    <recommendedName>
        <fullName evidence="5">Tetratricopeptide repeat protein 39B</fullName>
    </recommendedName>
</protein>
<evidence type="ECO:0000256" key="2">
    <source>
        <dbReference type="ARBA" id="ARBA00022803"/>
    </source>
</evidence>
<dbReference type="PANTHER" id="PTHR31859">
    <property type="entry name" value="TETRATRICOPEPTIDE REPEAT PROTEIN 39 FAMILY MEMBER"/>
    <property type="match status" value="1"/>
</dbReference>
<dbReference type="Proteomes" id="UP000694621">
    <property type="component" value="Unplaced"/>
</dbReference>
<dbReference type="AlphaFoldDB" id="A0A8B9HYK7"/>
<proteinExistence type="predicted"/>
<dbReference type="PANTHER" id="PTHR31859:SF4">
    <property type="entry name" value="TETRATRICOPEPTIDE REPEAT PROTEIN 39B"/>
    <property type="match status" value="1"/>
</dbReference>
<evidence type="ECO:0008006" key="5">
    <source>
        <dbReference type="Google" id="ProtNLM"/>
    </source>
</evidence>
<sequence>MDLKTALNECSVALSLFLNNRFSEALDVLRPWRDVSVCHAMGYGSILAMQAGMTFDPRDMQTAMLALKDGLNTCQKFVHLLLLEMHAELCYAEVLLQMAALSFVEVHLHSPVDRCFSYTCLFPCVSVCQMLSLFPARILRLLEFVGFSGNREVGLSHLRHGAATNSLRSILSAFTLLMFNIYITVILGTGECNLAEAEALLKPYTLKFPKGALMLFYTARIAVLKGEFETVSNVFYCTVQPQ</sequence>
<keyword evidence="2" id="KW-0802">TPR repeat</keyword>
<dbReference type="Ensembl" id="ENSAMXT00005021042.1">
    <property type="protein sequence ID" value="ENSAMXP00005019035.1"/>
    <property type="gene ID" value="ENSAMXG00005009903.1"/>
</dbReference>
<accession>A0A8B9HYK7</accession>
<name>A0A8B9HYK7_ASTMX</name>
<evidence type="ECO:0000313" key="3">
    <source>
        <dbReference type="Ensembl" id="ENSAMXP00005019035.1"/>
    </source>
</evidence>
<keyword evidence="1" id="KW-0677">Repeat</keyword>